<dbReference type="PANTHER" id="PTHR42718:SF9">
    <property type="entry name" value="MAJOR FACILITATOR SUPERFAMILY MULTIDRUG TRANSPORTER MFSC"/>
    <property type="match status" value="1"/>
</dbReference>
<keyword evidence="2" id="KW-0813">Transport</keyword>
<evidence type="ECO:0000256" key="2">
    <source>
        <dbReference type="ARBA" id="ARBA00022448"/>
    </source>
</evidence>
<dbReference type="InterPro" id="IPR036259">
    <property type="entry name" value="MFS_trans_sf"/>
</dbReference>
<dbReference type="Gene3D" id="1.20.1250.20">
    <property type="entry name" value="MFS general substrate transporter like domains"/>
    <property type="match status" value="1"/>
</dbReference>
<dbReference type="GO" id="GO:0046677">
    <property type="term" value="P:response to antibiotic"/>
    <property type="evidence" value="ECO:0007669"/>
    <property type="project" value="UniProtKB-KW"/>
</dbReference>
<evidence type="ECO:0000256" key="5">
    <source>
        <dbReference type="ARBA" id="ARBA00023136"/>
    </source>
</evidence>
<evidence type="ECO:0000256" key="4">
    <source>
        <dbReference type="ARBA" id="ARBA00022989"/>
    </source>
</evidence>
<feature type="transmembrane region" description="Helical" evidence="7">
    <location>
        <begin position="73"/>
        <end position="96"/>
    </location>
</feature>
<reference evidence="8" key="2">
    <citation type="submission" date="2020-09" db="EMBL/GenBank/DDBJ databases">
        <authorList>
            <person name="Sun Q."/>
            <person name="Ohkuma M."/>
        </authorList>
    </citation>
    <scope>NUCLEOTIDE SEQUENCE</scope>
    <source>
        <strain evidence="8">JCM 5016</strain>
    </source>
</reference>
<evidence type="ECO:0008006" key="10">
    <source>
        <dbReference type="Google" id="ProtNLM"/>
    </source>
</evidence>
<sequence>MFQAGLGLFALCGAAFPLTGRRAGNAMLPLPLFRRPAFCGATTVGLPLTIGFYGQLSVVTFSFSSFQQYRHYAVLWAGLALLPQTAMTGVASALGGRMTARTGPRTPMAPGLLVGAAGFPALLVAGRSTPYWYWCRP</sequence>
<keyword evidence="5 7" id="KW-0472">Membrane</keyword>
<gene>
    <name evidence="8" type="ORF">GCM10010389_44040</name>
</gene>
<comment type="caution">
    <text evidence="8">The sequence shown here is derived from an EMBL/GenBank/DDBJ whole genome shotgun (WGS) entry which is preliminary data.</text>
</comment>
<keyword evidence="3 7" id="KW-0812">Transmembrane</keyword>
<dbReference type="PANTHER" id="PTHR42718">
    <property type="entry name" value="MAJOR FACILITATOR SUPERFAMILY MULTIDRUG TRANSPORTER MFSC"/>
    <property type="match status" value="1"/>
</dbReference>
<evidence type="ECO:0000256" key="3">
    <source>
        <dbReference type="ARBA" id="ARBA00022692"/>
    </source>
</evidence>
<proteinExistence type="predicted"/>
<dbReference type="Proteomes" id="UP000623010">
    <property type="component" value="Unassembled WGS sequence"/>
</dbReference>
<dbReference type="EMBL" id="BMWH01000019">
    <property type="protein sequence ID" value="GHA00124.1"/>
    <property type="molecule type" value="Genomic_DNA"/>
</dbReference>
<evidence type="ECO:0000256" key="1">
    <source>
        <dbReference type="ARBA" id="ARBA00004141"/>
    </source>
</evidence>
<evidence type="ECO:0000256" key="6">
    <source>
        <dbReference type="ARBA" id="ARBA00023251"/>
    </source>
</evidence>
<reference evidence="8" key="1">
    <citation type="journal article" date="2014" name="Int. J. Syst. Evol. Microbiol.">
        <title>Complete genome sequence of Corynebacterium casei LMG S-19264T (=DSM 44701T), isolated from a smear-ripened cheese.</title>
        <authorList>
            <consortium name="US DOE Joint Genome Institute (JGI-PGF)"/>
            <person name="Walter F."/>
            <person name="Albersmeier A."/>
            <person name="Kalinowski J."/>
            <person name="Ruckert C."/>
        </authorList>
    </citation>
    <scope>NUCLEOTIDE SEQUENCE</scope>
    <source>
        <strain evidence="8">JCM 5016</strain>
    </source>
</reference>
<keyword evidence="6" id="KW-0046">Antibiotic resistance</keyword>
<dbReference type="GO" id="GO:0016020">
    <property type="term" value="C:membrane"/>
    <property type="evidence" value="ECO:0007669"/>
    <property type="project" value="UniProtKB-SubCell"/>
</dbReference>
<protein>
    <recommendedName>
        <fullName evidence="10">Major facilitator superfamily (MFS) profile domain-containing protein</fullName>
    </recommendedName>
</protein>
<feature type="transmembrane region" description="Helical" evidence="7">
    <location>
        <begin position="108"/>
        <end position="126"/>
    </location>
</feature>
<evidence type="ECO:0000256" key="7">
    <source>
        <dbReference type="SAM" id="Phobius"/>
    </source>
</evidence>
<dbReference type="RefSeq" id="WP_190059183.1">
    <property type="nucleotide sequence ID" value="NZ_BMWH01000019.1"/>
</dbReference>
<organism evidence="8 9">
    <name type="scientific">Streptomyces echinoruber</name>
    <dbReference type="NCBI Taxonomy" id="68898"/>
    <lineage>
        <taxon>Bacteria</taxon>
        <taxon>Bacillati</taxon>
        <taxon>Actinomycetota</taxon>
        <taxon>Actinomycetes</taxon>
        <taxon>Kitasatosporales</taxon>
        <taxon>Streptomycetaceae</taxon>
        <taxon>Streptomyces</taxon>
    </lineage>
</organism>
<evidence type="ECO:0000313" key="8">
    <source>
        <dbReference type="EMBL" id="GHA00124.1"/>
    </source>
</evidence>
<keyword evidence="9" id="KW-1185">Reference proteome</keyword>
<dbReference type="AlphaFoldDB" id="A0A918RKK7"/>
<evidence type="ECO:0000313" key="9">
    <source>
        <dbReference type="Proteomes" id="UP000623010"/>
    </source>
</evidence>
<dbReference type="SUPFAM" id="SSF103473">
    <property type="entry name" value="MFS general substrate transporter"/>
    <property type="match status" value="1"/>
</dbReference>
<accession>A0A918RKK7</accession>
<feature type="transmembrane region" description="Helical" evidence="7">
    <location>
        <begin position="44"/>
        <end position="66"/>
    </location>
</feature>
<keyword evidence="4 7" id="KW-1133">Transmembrane helix</keyword>
<comment type="subcellular location">
    <subcellularLocation>
        <location evidence="1">Membrane</location>
        <topology evidence="1">Multi-pass membrane protein</topology>
    </subcellularLocation>
</comment>
<name>A0A918RKK7_9ACTN</name>